<dbReference type="EMBL" id="CP039964">
    <property type="protein sequence ID" value="QCO56235.1"/>
    <property type="molecule type" value="Genomic_DNA"/>
</dbReference>
<gene>
    <name evidence="1" type="ORF">EOK75_11130</name>
</gene>
<name>A0A4P8EI09_9RHOB</name>
<protein>
    <submittedName>
        <fullName evidence="1">SRPBCC family protein</fullName>
    </submittedName>
</protein>
<dbReference type="KEGG" id="pseb:EOK75_11130"/>
<keyword evidence="2" id="KW-1185">Reference proteome</keyword>
<proteinExistence type="predicted"/>
<evidence type="ECO:0000313" key="1">
    <source>
        <dbReference type="EMBL" id="QCO56235.1"/>
    </source>
</evidence>
<dbReference type="OrthoDB" id="7860307at2"/>
<dbReference type="CDD" id="cd07812">
    <property type="entry name" value="SRPBCC"/>
    <property type="match status" value="1"/>
</dbReference>
<dbReference type="RefSeq" id="WP_137194019.1">
    <property type="nucleotide sequence ID" value="NZ_CP039964.1"/>
</dbReference>
<dbReference type="SUPFAM" id="SSF55961">
    <property type="entry name" value="Bet v1-like"/>
    <property type="match status" value="1"/>
</dbReference>
<dbReference type="AlphaFoldDB" id="A0A4P8EI09"/>
<reference evidence="1 2" key="1">
    <citation type="submission" date="2019-05" db="EMBL/GenBank/DDBJ databases">
        <title>Pseudorhodobacter turbinis sp. nov., isolated from the gut of the Korean turban shell.</title>
        <authorList>
            <person name="Jeong Y.-S."/>
            <person name="Kang W.-R."/>
            <person name="Bae J.-W."/>
        </authorList>
    </citation>
    <scope>NUCLEOTIDE SEQUENCE [LARGE SCALE GENOMIC DNA]</scope>
    <source>
        <strain evidence="1 2">S12M18</strain>
    </source>
</reference>
<accession>A0A4P8EI09</accession>
<dbReference type="Proteomes" id="UP000298631">
    <property type="component" value="Chromosome"/>
</dbReference>
<organism evidence="1 2">
    <name type="scientific">Pseudorhodobacter turbinis</name>
    <dbReference type="NCBI Taxonomy" id="2500533"/>
    <lineage>
        <taxon>Bacteria</taxon>
        <taxon>Pseudomonadati</taxon>
        <taxon>Pseudomonadota</taxon>
        <taxon>Alphaproteobacteria</taxon>
        <taxon>Rhodobacterales</taxon>
        <taxon>Paracoccaceae</taxon>
        <taxon>Pseudorhodobacter</taxon>
    </lineage>
</organism>
<sequence length="158" mass="17790">MKLTAKEDIDAPIGFVNALLTDFDKWEGLARDRGAEAERLDSLTQPGAGMMWKLGFDFRGKRRAATLKLLSLMPEQEMTLECIAKPGNGVTKLEMTAIGETRTRLVISMEIKPNTLAARLFLQTLRLAKEKVNQRFKQQLIKVAAGIEDRYRKQAKPV</sequence>
<dbReference type="Gene3D" id="3.30.530.20">
    <property type="match status" value="1"/>
</dbReference>
<dbReference type="InterPro" id="IPR023393">
    <property type="entry name" value="START-like_dom_sf"/>
</dbReference>
<evidence type="ECO:0000313" key="2">
    <source>
        <dbReference type="Proteomes" id="UP000298631"/>
    </source>
</evidence>